<dbReference type="InterPro" id="IPR003877">
    <property type="entry name" value="SPRY_dom"/>
</dbReference>
<keyword evidence="1" id="KW-0175">Coiled coil</keyword>
<evidence type="ECO:0000259" key="2">
    <source>
        <dbReference type="Pfam" id="PF00622"/>
    </source>
</evidence>
<protein>
    <recommendedName>
        <fullName evidence="2">SPRY domain-containing protein</fullName>
    </recommendedName>
</protein>
<dbReference type="Pfam" id="PF00622">
    <property type="entry name" value="SPRY"/>
    <property type="match status" value="1"/>
</dbReference>
<feature type="coiled-coil region" evidence="1">
    <location>
        <begin position="96"/>
        <end position="141"/>
    </location>
</feature>
<feature type="domain" description="SPRY" evidence="2">
    <location>
        <begin position="299"/>
        <end position="414"/>
    </location>
</feature>
<proteinExistence type="predicted"/>
<organism evidence="3 4">
    <name type="scientific">Paramecium primaurelia</name>
    <dbReference type="NCBI Taxonomy" id="5886"/>
    <lineage>
        <taxon>Eukaryota</taxon>
        <taxon>Sar</taxon>
        <taxon>Alveolata</taxon>
        <taxon>Ciliophora</taxon>
        <taxon>Intramacronucleata</taxon>
        <taxon>Oligohymenophorea</taxon>
        <taxon>Peniculida</taxon>
        <taxon>Parameciidae</taxon>
        <taxon>Paramecium</taxon>
    </lineage>
</organism>
<gene>
    <name evidence="3" type="ORF">PPRIM_AZ9-3.1.T0180255</name>
</gene>
<evidence type="ECO:0000256" key="1">
    <source>
        <dbReference type="SAM" id="Coils"/>
    </source>
</evidence>
<dbReference type="Proteomes" id="UP000688137">
    <property type="component" value="Unassembled WGS sequence"/>
</dbReference>
<dbReference type="AlphaFoldDB" id="A0A8S1KAL9"/>
<accession>A0A8S1KAL9</accession>
<name>A0A8S1KAL9_PARPR</name>
<sequence length="424" mass="49227">MKQWVQNMVKTYKQMNKPDDKLNIKKFSSLQYPQCPFGGDHSGESMSLICLEKDCLQGQILCCCICQEEFHKGHQLKPLKLLLCEYDQQLREYQNISLKQSEKDILIKKINEQEEKQLTYIQDFKEQINNKLSNIVNLEKEFFENLRKFVKMREFSNGNQYAVIETIIQNQTNVEMLSSSVKTLLDTLVVQEIPEKDLNYEEINRIFDFHIKDQKDHLQQLEKQFNQGIEQQIDLLQSKTQKSIFQKSYQFQFLANNKHPQVDIIQPKIVKASNSNHGYKFAVMTPSLDKNQTTVFGFKLNFVHQSNWIAVGVCDLSIVQSKQFGFAFQSLGHGAYMVSSNGGAWSSTTSNQNNVVKCFKFGKGDIIICTYDPKNENITFQKQKSSTTFKLDIPKSDHDLYPCVLFYYALDEVEFIPPEGINKQ</sequence>
<dbReference type="OMA" id="GHGAYMV"/>
<dbReference type="EMBL" id="CAJJDM010000014">
    <property type="protein sequence ID" value="CAD8051637.1"/>
    <property type="molecule type" value="Genomic_DNA"/>
</dbReference>
<evidence type="ECO:0000313" key="4">
    <source>
        <dbReference type="Proteomes" id="UP000688137"/>
    </source>
</evidence>
<comment type="caution">
    <text evidence="3">The sequence shown here is derived from an EMBL/GenBank/DDBJ whole genome shotgun (WGS) entry which is preliminary data.</text>
</comment>
<reference evidence="3" key="1">
    <citation type="submission" date="2021-01" db="EMBL/GenBank/DDBJ databases">
        <authorList>
            <consortium name="Genoscope - CEA"/>
            <person name="William W."/>
        </authorList>
    </citation>
    <scope>NUCLEOTIDE SEQUENCE</scope>
</reference>
<keyword evidence="4" id="KW-1185">Reference proteome</keyword>
<evidence type="ECO:0000313" key="3">
    <source>
        <dbReference type="EMBL" id="CAD8051637.1"/>
    </source>
</evidence>